<organism evidence="4 5">
    <name type="scientific">Anhinga rufa</name>
    <name type="common">African darter</name>
    <dbReference type="NCBI Taxonomy" id="317792"/>
    <lineage>
        <taxon>Eukaryota</taxon>
        <taxon>Metazoa</taxon>
        <taxon>Chordata</taxon>
        <taxon>Craniata</taxon>
        <taxon>Vertebrata</taxon>
        <taxon>Euteleostomi</taxon>
        <taxon>Archelosauria</taxon>
        <taxon>Archosauria</taxon>
        <taxon>Dinosauria</taxon>
        <taxon>Saurischia</taxon>
        <taxon>Theropoda</taxon>
        <taxon>Coelurosauria</taxon>
        <taxon>Aves</taxon>
        <taxon>Neognathae</taxon>
        <taxon>Neoaves</taxon>
        <taxon>Aequornithes</taxon>
        <taxon>Suliformes</taxon>
        <taxon>Anhingidae</taxon>
        <taxon>Anhinga</taxon>
    </lineage>
</organism>
<dbReference type="PROSITE" id="PS50102">
    <property type="entry name" value="RRM"/>
    <property type="match status" value="1"/>
</dbReference>
<dbReference type="SUPFAM" id="SSF54928">
    <property type="entry name" value="RNA-binding domain, RBD"/>
    <property type="match status" value="1"/>
</dbReference>
<evidence type="ECO:0000256" key="1">
    <source>
        <dbReference type="ARBA" id="ARBA00022884"/>
    </source>
</evidence>
<dbReference type="PANTHER" id="PTHR21245">
    <property type="entry name" value="HETEROGENEOUS NUCLEAR RIBONUCLEOPROTEIN"/>
    <property type="match status" value="1"/>
</dbReference>
<dbReference type="CDD" id="cd20313">
    <property type="entry name" value="DSRM_DND1"/>
    <property type="match status" value="1"/>
</dbReference>
<evidence type="ECO:0000256" key="2">
    <source>
        <dbReference type="PROSITE-ProRule" id="PRU00176"/>
    </source>
</evidence>
<dbReference type="EMBL" id="VZTV01117545">
    <property type="protein sequence ID" value="NXT95857.1"/>
    <property type="molecule type" value="Genomic_DNA"/>
</dbReference>
<dbReference type="InterPro" id="IPR035979">
    <property type="entry name" value="RBD_domain_sf"/>
</dbReference>
<dbReference type="Gene3D" id="3.30.70.330">
    <property type="match status" value="2"/>
</dbReference>
<comment type="caution">
    <text evidence="4">The sequence shown here is derived from an EMBL/GenBank/DDBJ whole genome shotgun (WGS) entry which is preliminary data.</text>
</comment>
<dbReference type="Proteomes" id="UP000528690">
    <property type="component" value="Unassembled WGS sequence"/>
</dbReference>
<keyword evidence="5" id="KW-1185">Reference proteome</keyword>
<proteinExistence type="predicted"/>
<dbReference type="Pfam" id="PF00076">
    <property type="entry name" value="RRM_1"/>
    <property type="match status" value="1"/>
</dbReference>
<dbReference type="InterPro" id="IPR044448">
    <property type="entry name" value="DND1_DSRM"/>
</dbReference>
<dbReference type="InterPro" id="IPR000504">
    <property type="entry name" value="RRM_dom"/>
</dbReference>
<reference evidence="4 5" key="1">
    <citation type="submission" date="2019-09" db="EMBL/GenBank/DDBJ databases">
        <title>Bird 10,000 Genomes (B10K) Project - Family phase.</title>
        <authorList>
            <person name="Zhang G."/>
        </authorList>
    </citation>
    <scope>NUCLEOTIDE SEQUENCE [LARGE SCALE GENOMIC DNA]</scope>
    <source>
        <strain evidence="4">B10K-DU-029-28</strain>
    </source>
</reference>
<feature type="domain" description="RRM" evidence="3">
    <location>
        <begin position="49"/>
        <end position="127"/>
    </location>
</feature>
<feature type="non-terminal residue" evidence="4">
    <location>
        <position position="1"/>
    </location>
</feature>
<sequence length="328" mass="36307">WTNSINQANKMALVAWAKETGIDLVQINGQRRYGGPPPGWVGGPPPAGTEVFIGKLPQDMYENALIPLFETVGRLYEFRLMMTFSGLNRGFAYAKYSNRRSAKEAIAAFNNFEVREGCAIVVCRSTEKCELSVDGLATSVSQQELEAVLRRVTEGVLSVTLYASPCQKRAQLAVLKYSSHRAAAMAKKMLMEGNMRLGGVQTRVDWLNPDLKQKLQLCKEKPSSSQVKGGKCLGVPKQEPLSPVLHNALDHLNTLCRRQYLGTPLFLTKRIQANPNGWLQFWCRVVIPGCPVPFSGFTWVRQDGPGRSGHEEAKVAVALQILRMLGES</sequence>
<dbReference type="AlphaFoldDB" id="A0A7L3GU42"/>
<keyword evidence="1 2" id="KW-0694">RNA-binding</keyword>
<evidence type="ECO:0000313" key="4">
    <source>
        <dbReference type="EMBL" id="NXT95857.1"/>
    </source>
</evidence>
<accession>A0A7L3GU42</accession>
<dbReference type="OrthoDB" id="3800936at2759"/>
<gene>
    <name evidence="4" type="primary">Dnd1</name>
    <name evidence="4" type="ORF">ANHRUF_R05942</name>
</gene>
<evidence type="ECO:0000259" key="3">
    <source>
        <dbReference type="PROSITE" id="PS50102"/>
    </source>
</evidence>
<evidence type="ECO:0000313" key="5">
    <source>
        <dbReference type="Proteomes" id="UP000528690"/>
    </source>
</evidence>
<dbReference type="InterPro" id="IPR012677">
    <property type="entry name" value="Nucleotide-bd_a/b_plait_sf"/>
</dbReference>
<feature type="non-terminal residue" evidence="4">
    <location>
        <position position="328"/>
    </location>
</feature>
<protein>
    <submittedName>
        <fullName evidence="4">DND1 protein</fullName>
    </submittedName>
</protein>
<dbReference type="GO" id="GO:0007281">
    <property type="term" value="P:germ cell development"/>
    <property type="evidence" value="ECO:0007669"/>
    <property type="project" value="InterPro"/>
</dbReference>
<dbReference type="GO" id="GO:0003723">
    <property type="term" value="F:RNA binding"/>
    <property type="evidence" value="ECO:0007669"/>
    <property type="project" value="UniProtKB-UniRule"/>
</dbReference>
<dbReference type="SMART" id="SM00360">
    <property type="entry name" value="RRM"/>
    <property type="match status" value="1"/>
</dbReference>
<dbReference type="Pfam" id="PF14709">
    <property type="entry name" value="DND1_DSRM"/>
    <property type="match status" value="1"/>
</dbReference>
<name>A0A7L3GU42_9AVES</name>